<dbReference type="InParanoid" id="A0A067R664"/>
<feature type="transmembrane region" description="Helical" evidence="1">
    <location>
        <begin position="12"/>
        <end position="33"/>
    </location>
</feature>
<evidence type="ECO:0000313" key="2">
    <source>
        <dbReference type="EMBL" id="KDR13675.1"/>
    </source>
</evidence>
<keyword evidence="3" id="KW-1185">Reference proteome</keyword>
<proteinExistence type="predicted"/>
<dbReference type="EMBL" id="KK852927">
    <property type="protein sequence ID" value="KDR13675.1"/>
    <property type="molecule type" value="Genomic_DNA"/>
</dbReference>
<dbReference type="Proteomes" id="UP000027135">
    <property type="component" value="Unassembled WGS sequence"/>
</dbReference>
<evidence type="ECO:0000256" key="1">
    <source>
        <dbReference type="SAM" id="Phobius"/>
    </source>
</evidence>
<keyword evidence="1" id="KW-0472">Membrane</keyword>
<reference evidence="2 3" key="1">
    <citation type="journal article" date="2014" name="Nat. Commun.">
        <title>Molecular traces of alternative social organization in a termite genome.</title>
        <authorList>
            <person name="Terrapon N."/>
            <person name="Li C."/>
            <person name="Robertson H.M."/>
            <person name="Ji L."/>
            <person name="Meng X."/>
            <person name="Booth W."/>
            <person name="Chen Z."/>
            <person name="Childers C.P."/>
            <person name="Glastad K.M."/>
            <person name="Gokhale K."/>
            <person name="Gowin J."/>
            <person name="Gronenberg W."/>
            <person name="Hermansen R.A."/>
            <person name="Hu H."/>
            <person name="Hunt B.G."/>
            <person name="Huylmans A.K."/>
            <person name="Khalil S.M."/>
            <person name="Mitchell R.D."/>
            <person name="Munoz-Torres M.C."/>
            <person name="Mustard J.A."/>
            <person name="Pan H."/>
            <person name="Reese J.T."/>
            <person name="Scharf M.E."/>
            <person name="Sun F."/>
            <person name="Vogel H."/>
            <person name="Xiao J."/>
            <person name="Yang W."/>
            <person name="Yang Z."/>
            <person name="Yang Z."/>
            <person name="Zhou J."/>
            <person name="Zhu J."/>
            <person name="Brent C.S."/>
            <person name="Elsik C.G."/>
            <person name="Goodisman M.A."/>
            <person name="Liberles D.A."/>
            <person name="Roe R.M."/>
            <person name="Vargo E.L."/>
            <person name="Vilcinskas A."/>
            <person name="Wang J."/>
            <person name="Bornberg-Bauer E."/>
            <person name="Korb J."/>
            <person name="Zhang G."/>
            <person name="Liebig J."/>
        </authorList>
    </citation>
    <scope>NUCLEOTIDE SEQUENCE [LARGE SCALE GENOMIC DNA]</scope>
    <source>
        <tissue evidence="2">Whole organism</tissue>
    </source>
</reference>
<protein>
    <submittedName>
        <fullName evidence="2">Uncharacterized protein</fullName>
    </submittedName>
</protein>
<name>A0A067R664_ZOONE</name>
<accession>A0A067R664</accession>
<keyword evidence="1" id="KW-1133">Transmembrane helix</keyword>
<keyword evidence="1" id="KW-0812">Transmembrane</keyword>
<sequence>MPWLVGNAMMCGLLFLVVVGGAITCFIVTAARISDDLTAVTYGFVTMVCGAIAVGVYVYLLLVVYSFYCLLPMLSSERIAILLDRFKNPYVHHTDESDHATTAGWSNITAPPRFSGY</sequence>
<organism evidence="2 3">
    <name type="scientific">Zootermopsis nevadensis</name>
    <name type="common">Dampwood termite</name>
    <dbReference type="NCBI Taxonomy" id="136037"/>
    <lineage>
        <taxon>Eukaryota</taxon>
        <taxon>Metazoa</taxon>
        <taxon>Ecdysozoa</taxon>
        <taxon>Arthropoda</taxon>
        <taxon>Hexapoda</taxon>
        <taxon>Insecta</taxon>
        <taxon>Pterygota</taxon>
        <taxon>Neoptera</taxon>
        <taxon>Polyneoptera</taxon>
        <taxon>Dictyoptera</taxon>
        <taxon>Blattodea</taxon>
        <taxon>Blattoidea</taxon>
        <taxon>Termitoidae</taxon>
        <taxon>Termopsidae</taxon>
        <taxon>Zootermopsis</taxon>
    </lineage>
</organism>
<feature type="transmembrane region" description="Helical" evidence="1">
    <location>
        <begin position="39"/>
        <end position="68"/>
    </location>
</feature>
<evidence type="ECO:0000313" key="3">
    <source>
        <dbReference type="Proteomes" id="UP000027135"/>
    </source>
</evidence>
<gene>
    <name evidence="2" type="ORF">L798_12321</name>
</gene>
<dbReference type="AlphaFoldDB" id="A0A067R664"/>